<keyword evidence="1" id="KW-0808">Transferase</keyword>
<accession>A0A0F8YJA6</accession>
<dbReference type="Gene3D" id="3.90.226.10">
    <property type="entry name" value="2-enoyl-CoA Hydratase, Chain A, domain 1"/>
    <property type="match status" value="1"/>
</dbReference>
<dbReference type="InterPro" id="IPR011762">
    <property type="entry name" value="COA_CT_N"/>
</dbReference>
<dbReference type="GO" id="GO:0009317">
    <property type="term" value="C:acetyl-CoA carboxylase complex"/>
    <property type="evidence" value="ECO:0007669"/>
    <property type="project" value="InterPro"/>
</dbReference>
<evidence type="ECO:0000256" key="1">
    <source>
        <dbReference type="ARBA" id="ARBA00022679"/>
    </source>
</evidence>
<dbReference type="GO" id="GO:2001295">
    <property type="term" value="P:malonyl-CoA biosynthetic process"/>
    <property type="evidence" value="ECO:0007669"/>
    <property type="project" value="TreeGrafter"/>
</dbReference>
<evidence type="ECO:0000313" key="4">
    <source>
        <dbReference type="EMBL" id="KKK73790.1"/>
    </source>
</evidence>
<dbReference type="GO" id="GO:0003989">
    <property type="term" value="F:acetyl-CoA carboxylase activity"/>
    <property type="evidence" value="ECO:0007669"/>
    <property type="project" value="InterPro"/>
</dbReference>
<protein>
    <recommendedName>
        <fullName evidence="3">CoA carboxyltransferase N-terminal domain-containing protein</fullName>
    </recommendedName>
</protein>
<name>A0A0F8YJA6_9ZZZZ</name>
<organism evidence="4">
    <name type="scientific">marine sediment metagenome</name>
    <dbReference type="NCBI Taxonomy" id="412755"/>
    <lineage>
        <taxon>unclassified sequences</taxon>
        <taxon>metagenomes</taxon>
        <taxon>ecological metagenomes</taxon>
    </lineage>
</organism>
<dbReference type="EMBL" id="LAZR01056625">
    <property type="protein sequence ID" value="KKK73790.1"/>
    <property type="molecule type" value="Genomic_DNA"/>
</dbReference>
<evidence type="ECO:0000256" key="2">
    <source>
        <dbReference type="SAM" id="MobiDB-lite"/>
    </source>
</evidence>
<dbReference type="PANTHER" id="PTHR42995">
    <property type="entry name" value="ACETYL-COENZYME A CARBOXYLASE CARBOXYL TRANSFERASE SUBUNIT BETA, CHLOROPLASTIC"/>
    <property type="match status" value="1"/>
</dbReference>
<feature type="region of interest" description="Disordered" evidence="2">
    <location>
        <begin position="68"/>
        <end position="93"/>
    </location>
</feature>
<dbReference type="PANTHER" id="PTHR42995:SF5">
    <property type="entry name" value="ACETYL-COENZYME A CARBOXYLASE CARBOXYL TRANSFERASE SUBUNIT BETA, CHLOROPLASTIC"/>
    <property type="match status" value="1"/>
</dbReference>
<dbReference type="GO" id="GO:0006633">
    <property type="term" value="P:fatty acid biosynthetic process"/>
    <property type="evidence" value="ECO:0007669"/>
    <property type="project" value="InterPro"/>
</dbReference>
<gene>
    <name evidence="4" type="ORF">LCGC14_2890270</name>
</gene>
<proteinExistence type="predicted"/>
<dbReference type="InterPro" id="IPR000438">
    <property type="entry name" value="Acetyl_CoA_COase_Trfase_b_su"/>
</dbReference>
<dbReference type="InterPro" id="IPR029045">
    <property type="entry name" value="ClpP/crotonase-like_dom_sf"/>
</dbReference>
<evidence type="ECO:0000259" key="3">
    <source>
        <dbReference type="PROSITE" id="PS50980"/>
    </source>
</evidence>
<dbReference type="PRINTS" id="PR01070">
    <property type="entry name" value="ACCCTRFRASEB"/>
</dbReference>
<dbReference type="AlphaFoldDB" id="A0A0F8YJA6"/>
<feature type="non-terminal residue" evidence="4">
    <location>
        <position position="1"/>
    </location>
</feature>
<feature type="domain" description="CoA carboxyltransferase N-terminal" evidence="3">
    <location>
        <begin position="1"/>
        <end position="80"/>
    </location>
</feature>
<sequence length="93" mass="10067">LGDINTAEPGARAGFAGPNIIEQTIRQKLPKGFQRAEFLLDHGAIDMIIPRHEMRDTLASLLSKFTNQPEPGSTLEPDVIIGPDATDDPAFAE</sequence>
<dbReference type="GO" id="GO:0016740">
    <property type="term" value="F:transferase activity"/>
    <property type="evidence" value="ECO:0007669"/>
    <property type="project" value="UniProtKB-KW"/>
</dbReference>
<dbReference type="PROSITE" id="PS50980">
    <property type="entry name" value="COA_CT_NTER"/>
    <property type="match status" value="1"/>
</dbReference>
<comment type="caution">
    <text evidence="4">The sequence shown here is derived from an EMBL/GenBank/DDBJ whole genome shotgun (WGS) entry which is preliminary data.</text>
</comment>
<dbReference type="SUPFAM" id="SSF52096">
    <property type="entry name" value="ClpP/crotonase"/>
    <property type="match status" value="1"/>
</dbReference>
<reference evidence="4" key="1">
    <citation type="journal article" date="2015" name="Nature">
        <title>Complex archaea that bridge the gap between prokaryotes and eukaryotes.</title>
        <authorList>
            <person name="Spang A."/>
            <person name="Saw J.H."/>
            <person name="Jorgensen S.L."/>
            <person name="Zaremba-Niedzwiedzka K."/>
            <person name="Martijn J."/>
            <person name="Lind A.E."/>
            <person name="van Eijk R."/>
            <person name="Schleper C."/>
            <person name="Guy L."/>
            <person name="Ettema T.J."/>
        </authorList>
    </citation>
    <scope>NUCLEOTIDE SEQUENCE</scope>
</reference>